<reference evidence="18 19" key="1">
    <citation type="submission" date="2015-01" db="EMBL/GenBank/DDBJ databases">
        <title>The Genome Sequence of Ochroconis gallopava CBS43764.</title>
        <authorList>
            <consortium name="The Broad Institute Genomics Platform"/>
            <person name="Cuomo C."/>
            <person name="de Hoog S."/>
            <person name="Gorbushina A."/>
            <person name="Stielow B."/>
            <person name="Teixiera M."/>
            <person name="Abouelleil A."/>
            <person name="Chapman S.B."/>
            <person name="Priest M."/>
            <person name="Young S.K."/>
            <person name="Wortman J."/>
            <person name="Nusbaum C."/>
            <person name="Birren B."/>
        </authorList>
    </citation>
    <scope>NUCLEOTIDE SEQUENCE [LARGE SCALE GENOMIC DNA]</scope>
    <source>
        <strain evidence="18 19">CBS 43764</strain>
    </source>
</reference>
<dbReference type="PANTHER" id="PTHR43245">
    <property type="entry name" value="BIFUNCTIONAL POLYMYXIN RESISTANCE PROTEIN ARNA"/>
    <property type="match status" value="1"/>
</dbReference>
<evidence type="ECO:0000256" key="15">
    <source>
        <dbReference type="ARBA" id="ARBA00081452"/>
    </source>
</evidence>
<evidence type="ECO:0000256" key="3">
    <source>
        <dbReference type="ARBA" id="ARBA00022516"/>
    </source>
</evidence>
<dbReference type="Pfam" id="PF01073">
    <property type="entry name" value="3Beta_HSD"/>
    <property type="match status" value="1"/>
</dbReference>
<dbReference type="RefSeq" id="XP_016217603.1">
    <property type="nucleotide sequence ID" value="XM_016354591.1"/>
</dbReference>
<dbReference type="SUPFAM" id="SSF51735">
    <property type="entry name" value="NAD(P)-binding Rossmann-fold domains"/>
    <property type="match status" value="1"/>
</dbReference>
<evidence type="ECO:0000256" key="4">
    <source>
        <dbReference type="ARBA" id="ARBA00022824"/>
    </source>
</evidence>
<dbReference type="Gene3D" id="3.40.50.720">
    <property type="entry name" value="NAD(P)-binding Rossmann-like Domain"/>
    <property type="match status" value="1"/>
</dbReference>
<keyword evidence="3" id="KW-0444">Lipid biosynthesis</keyword>
<dbReference type="GO" id="GO:0005789">
    <property type="term" value="C:endoplasmic reticulum membrane"/>
    <property type="evidence" value="ECO:0007669"/>
    <property type="project" value="UniProtKB-SubCell"/>
</dbReference>
<evidence type="ECO:0000256" key="16">
    <source>
        <dbReference type="ARBA" id="ARBA00082106"/>
    </source>
</evidence>
<accession>A0A0D2B903</accession>
<dbReference type="GO" id="GO:0000252">
    <property type="term" value="F:3-beta-hydroxysteroid dehydrogenase [NAD(P)+]/C4-decarboxylase activity"/>
    <property type="evidence" value="ECO:0007669"/>
    <property type="project" value="UniProtKB-ARBA"/>
</dbReference>
<evidence type="ECO:0000256" key="5">
    <source>
        <dbReference type="ARBA" id="ARBA00022955"/>
    </source>
</evidence>
<evidence type="ECO:0000256" key="2">
    <source>
        <dbReference type="ARBA" id="ARBA00009219"/>
    </source>
</evidence>
<dbReference type="InterPro" id="IPR036291">
    <property type="entry name" value="NAD(P)-bd_dom_sf"/>
</dbReference>
<evidence type="ECO:0000256" key="12">
    <source>
        <dbReference type="ARBA" id="ARBA00067985"/>
    </source>
</evidence>
<evidence type="ECO:0000256" key="1">
    <source>
        <dbReference type="ARBA" id="ARBA00004406"/>
    </source>
</evidence>
<dbReference type="AlphaFoldDB" id="A0A0D2B903"/>
<dbReference type="InterPro" id="IPR050177">
    <property type="entry name" value="Lipid_A_modif_metabolic_enz"/>
</dbReference>
<protein>
    <recommendedName>
        <fullName evidence="12">Sterol-4-alpha-carboxylate 3-dehydrogenase ERG26, decarboxylating</fullName>
    </recommendedName>
    <alternativeName>
        <fullName evidence="15 16">C-3 Sterol dehydrogenase ERG26</fullName>
    </alternativeName>
    <alternativeName>
        <fullName evidence="13 14">C-4 decarboxylase ERG26</fullName>
    </alternativeName>
    <alternativeName>
        <fullName evidence="11">Sterol-4-alpha-carboxylate 3-dehydrogenase erg26, decarboxylating</fullName>
    </alternativeName>
</protein>
<comment type="similarity">
    <text evidence="2">Belongs to the 3-beta-HSD family.</text>
</comment>
<evidence type="ECO:0000256" key="6">
    <source>
        <dbReference type="ARBA" id="ARBA00023002"/>
    </source>
</evidence>
<dbReference type="InParanoid" id="A0A0D2B903"/>
<keyword evidence="9" id="KW-0472">Membrane</keyword>
<dbReference type="VEuPathDB" id="FungiDB:PV09_01664"/>
<dbReference type="PROSITE" id="PS51257">
    <property type="entry name" value="PROKAR_LIPOPROTEIN"/>
    <property type="match status" value="1"/>
</dbReference>
<evidence type="ECO:0000259" key="17">
    <source>
        <dbReference type="Pfam" id="PF01073"/>
    </source>
</evidence>
<evidence type="ECO:0000313" key="19">
    <source>
        <dbReference type="Proteomes" id="UP000053259"/>
    </source>
</evidence>
<evidence type="ECO:0000256" key="7">
    <source>
        <dbReference type="ARBA" id="ARBA00023027"/>
    </source>
</evidence>
<keyword evidence="6" id="KW-0560">Oxidoreductase</keyword>
<name>A0A0D2B903_9PEZI</name>
<dbReference type="OrthoDB" id="10058185at2759"/>
<dbReference type="EMBL" id="KN847532">
    <property type="protein sequence ID" value="KIW07734.1"/>
    <property type="molecule type" value="Genomic_DNA"/>
</dbReference>
<evidence type="ECO:0000313" key="18">
    <source>
        <dbReference type="EMBL" id="KIW07734.1"/>
    </source>
</evidence>
<dbReference type="GO" id="GO:0006696">
    <property type="term" value="P:ergosterol biosynthetic process"/>
    <property type="evidence" value="ECO:0007669"/>
    <property type="project" value="UniProtKB-ARBA"/>
</dbReference>
<evidence type="ECO:0000256" key="9">
    <source>
        <dbReference type="ARBA" id="ARBA00023136"/>
    </source>
</evidence>
<dbReference type="STRING" id="253628.A0A0D2B903"/>
<feature type="domain" description="3-beta hydroxysteroid dehydrogenase/isomerase" evidence="17">
    <location>
        <begin position="12"/>
        <end position="278"/>
    </location>
</feature>
<keyword evidence="8" id="KW-0443">Lipid metabolism</keyword>
<evidence type="ECO:0000256" key="13">
    <source>
        <dbReference type="ARBA" id="ARBA00081267"/>
    </source>
</evidence>
<evidence type="ECO:0000256" key="10">
    <source>
        <dbReference type="ARBA" id="ARBA00046995"/>
    </source>
</evidence>
<dbReference type="HOGENOM" id="CLU_007383_6_8_1"/>
<keyword evidence="19" id="KW-1185">Reference proteome</keyword>
<evidence type="ECO:0000256" key="8">
    <source>
        <dbReference type="ARBA" id="ARBA00023098"/>
    </source>
</evidence>
<dbReference type="GeneID" id="27309637"/>
<gene>
    <name evidence="18" type="ORF">PV09_01664</name>
</gene>
<dbReference type="InterPro" id="IPR002225">
    <property type="entry name" value="3Beta_OHSteriod_DH/Estase"/>
</dbReference>
<comment type="subcellular location">
    <subcellularLocation>
        <location evidence="1">Endoplasmic reticulum membrane</location>
        <topology evidence="1">Peripheral membrane protein</topology>
    </subcellularLocation>
</comment>
<dbReference type="FunFam" id="3.40.50.720:FF:000346">
    <property type="entry name" value="C-3 sterol dehydrogenase/C-4 decarboxylase"/>
    <property type="match status" value="1"/>
</dbReference>
<sequence>MAEKQESLGHTVVVGGCGFLGSHIVKLLLSRHPKTKISILDLRIKDQIPNPQTSYHSCDITDAESLLQLFKELKPDVVIHTASSTAFLPKDITYKINVEGTKNLLKAAQETGVKAFVYTSSASVIMGEMTEMINVDERWPVVIGDRQPEYYSHTKAVAEMAVLEANRSSKTFLTCAIRPAAIFGEGDVQLLPPMVKAAKSGQSKFQLGSNDNLFDFTYVGNIAHAHLLAAVGLLATAKLNLSPLDTERIDGEAFFITNDSPVYLWDFAHSVYREAGATTGVDPNSVWHIGADFAITIAGLAEWALWLFGKTPNLTRSRVRYSTLTRYYNISKAKERLGYAPIVGLEEGIKRGVKDVLARDFPEK</sequence>
<evidence type="ECO:0000256" key="14">
    <source>
        <dbReference type="ARBA" id="ARBA00081397"/>
    </source>
</evidence>
<organism evidence="18 19">
    <name type="scientific">Verruconis gallopava</name>
    <dbReference type="NCBI Taxonomy" id="253628"/>
    <lineage>
        <taxon>Eukaryota</taxon>
        <taxon>Fungi</taxon>
        <taxon>Dikarya</taxon>
        <taxon>Ascomycota</taxon>
        <taxon>Pezizomycotina</taxon>
        <taxon>Dothideomycetes</taxon>
        <taxon>Pleosporomycetidae</taxon>
        <taxon>Venturiales</taxon>
        <taxon>Sympoventuriaceae</taxon>
        <taxon>Verruconis</taxon>
    </lineage>
</organism>
<dbReference type="PANTHER" id="PTHR43245:SF51">
    <property type="entry name" value="SHORT CHAIN DEHYDROGENASE_REDUCTASE FAMILY 42E, MEMBER 2"/>
    <property type="match status" value="1"/>
</dbReference>
<proteinExistence type="inferred from homology"/>
<dbReference type="Proteomes" id="UP000053259">
    <property type="component" value="Unassembled WGS sequence"/>
</dbReference>
<keyword evidence="5" id="KW-0752">Steroid biosynthesis</keyword>
<keyword evidence="4" id="KW-0256">Endoplasmic reticulum</keyword>
<comment type="subunit">
    <text evidence="10">Heterotetramer of ERG25, ERG26, ERG27 and ERG28. ERG28 acts as a scaffold to tether ERG27 and other 4,4-demethylation-related enzymes, forming a demethylation enzyme complex, in the endoplasmic reticulum.</text>
</comment>
<dbReference type="FunCoup" id="A0A0D2B903">
    <property type="interactions" value="390"/>
</dbReference>
<keyword evidence="7" id="KW-0520">NAD</keyword>
<evidence type="ECO:0000256" key="11">
    <source>
        <dbReference type="ARBA" id="ARBA00067470"/>
    </source>
</evidence>